<proteinExistence type="predicted"/>
<gene>
    <name evidence="1" type="ORF">METZ01_LOCUS171784</name>
</gene>
<sequence length="40" mass="4742">MIFSYLGPIILDSLTRHANMVYEWDVDGQGNATWNIWEWV</sequence>
<dbReference type="AlphaFoldDB" id="A0A382BYN9"/>
<organism evidence="1">
    <name type="scientific">marine metagenome</name>
    <dbReference type="NCBI Taxonomy" id="408172"/>
    <lineage>
        <taxon>unclassified sequences</taxon>
        <taxon>metagenomes</taxon>
        <taxon>ecological metagenomes</taxon>
    </lineage>
</organism>
<reference evidence="1" key="1">
    <citation type="submission" date="2018-05" db="EMBL/GenBank/DDBJ databases">
        <authorList>
            <person name="Lanie J.A."/>
            <person name="Ng W.-L."/>
            <person name="Kazmierczak K.M."/>
            <person name="Andrzejewski T.M."/>
            <person name="Davidsen T.M."/>
            <person name="Wayne K.J."/>
            <person name="Tettelin H."/>
            <person name="Glass J.I."/>
            <person name="Rusch D."/>
            <person name="Podicherti R."/>
            <person name="Tsui H.-C.T."/>
            <person name="Winkler M.E."/>
        </authorList>
    </citation>
    <scope>NUCLEOTIDE SEQUENCE</scope>
</reference>
<name>A0A382BYN9_9ZZZZ</name>
<protein>
    <submittedName>
        <fullName evidence="1">Uncharacterized protein</fullName>
    </submittedName>
</protein>
<dbReference type="EMBL" id="UINC01031994">
    <property type="protein sequence ID" value="SVB18930.1"/>
    <property type="molecule type" value="Genomic_DNA"/>
</dbReference>
<accession>A0A382BYN9</accession>
<evidence type="ECO:0000313" key="1">
    <source>
        <dbReference type="EMBL" id="SVB18930.1"/>
    </source>
</evidence>